<dbReference type="InterPro" id="IPR050881">
    <property type="entry name" value="LL-DAP_aminotransferase"/>
</dbReference>
<dbReference type="PANTHER" id="PTHR42832">
    <property type="entry name" value="AMINO ACID AMINOTRANSFERASE"/>
    <property type="match status" value="1"/>
</dbReference>
<dbReference type="EMBL" id="UOFD01000024">
    <property type="protein sequence ID" value="VAW51112.1"/>
    <property type="molecule type" value="Genomic_DNA"/>
</dbReference>
<dbReference type="GO" id="GO:0009016">
    <property type="term" value="F:succinyldiaminopimelate transaminase activity"/>
    <property type="evidence" value="ECO:0007669"/>
    <property type="project" value="UniProtKB-EC"/>
</dbReference>
<keyword evidence="3 5" id="KW-0808">Transferase</keyword>
<evidence type="ECO:0000256" key="3">
    <source>
        <dbReference type="ARBA" id="ARBA00022679"/>
    </source>
</evidence>
<dbReference type="NCBIfam" id="TIGR03538">
    <property type="entry name" value="DapC_gpp"/>
    <property type="match status" value="1"/>
</dbReference>
<dbReference type="InterPro" id="IPR015424">
    <property type="entry name" value="PyrdxlP-dep_Trfase"/>
</dbReference>
<gene>
    <name evidence="5" type="ORF">MNBD_GAMMA06-1810</name>
</gene>
<dbReference type="InterPro" id="IPR015422">
    <property type="entry name" value="PyrdxlP-dep_Trfase_small"/>
</dbReference>
<dbReference type="GO" id="GO:0030170">
    <property type="term" value="F:pyridoxal phosphate binding"/>
    <property type="evidence" value="ECO:0007669"/>
    <property type="project" value="InterPro"/>
</dbReference>
<comment type="cofactor">
    <cofactor evidence="1">
        <name>pyridoxal 5'-phosphate</name>
        <dbReference type="ChEBI" id="CHEBI:597326"/>
    </cofactor>
</comment>
<dbReference type="PANTHER" id="PTHR42832:SF3">
    <property type="entry name" value="L-GLUTAMINE--4-(METHYLSULFANYL)-2-OXOBUTANOATE AMINOTRANSFERASE"/>
    <property type="match status" value="1"/>
</dbReference>
<dbReference type="InterPro" id="IPR004839">
    <property type="entry name" value="Aminotransferase_I/II_large"/>
</dbReference>
<dbReference type="InterPro" id="IPR019878">
    <property type="entry name" value="DapC_beta/gammaproteobac"/>
</dbReference>
<dbReference type="Gene3D" id="3.40.640.10">
    <property type="entry name" value="Type I PLP-dependent aspartate aminotransferase-like (Major domain)"/>
    <property type="match status" value="1"/>
</dbReference>
<sequence>MNSDLKKLQPYPFEKLNVLKGDYQPTVKEHIALSIGEPKHAAPAFVLKTISNNLNEINRYPLTKGSADLRIAIANWLTRRFKLLENTLDPEQHILPVNGTREALFSFAQCFVDRNDDALILMPNPFYQIYEGAAFLSGAEPYFYNTVKENNYLPDFDIINESIWQRCQIIYICTPGNPTGSVISKQQLIKLIKLSQQYDFIIASDECYSEIYFDENNPPTGLLEAAEECGNTAFTNCMIFHSLSKRSNLPGMRSGFVAGDARLIKTYLLYRTYHGSAMPPVHQIASIAAWNDEEHVKQNRKLYVEKFAAVIDILRPAIKVTLPDAGFYLWLNTAIDDEIFARDFFQQQNVTVLPGSYLSRENDGINPGKNHLRLALVAPIEECITAANRIKQYIQTLDL</sequence>
<evidence type="ECO:0000256" key="2">
    <source>
        <dbReference type="ARBA" id="ARBA00022576"/>
    </source>
</evidence>
<dbReference type="AlphaFoldDB" id="A0A3B0WII0"/>
<dbReference type="GO" id="GO:0009089">
    <property type="term" value="P:lysine biosynthetic process via diaminopimelate"/>
    <property type="evidence" value="ECO:0007669"/>
    <property type="project" value="InterPro"/>
</dbReference>
<keyword evidence="2 5" id="KW-0032">Aminotransferase</keyword>
<feature type="domain" description="Aminotransferase class I/classII large" evidence="4">
    <location>
        <begin position="30"/>
        <end position="382"/>
    </location>
</feature>
<dbReference type="Gene3D" id="3.90.1150.10">
    <property type="entry name" value="Aspartate Aminotransferase, domain 1"/>
    <property type="match status" value="1"/>
</dbReference>
<organism evidence="5">
    <name type="scientific">hydrothermal vent metagenome</name>
    <dbReference type="NCBI Taxonomy" id="652676"/>
    <lineage>
        <taxon>unclassified sequences</taxon>
        <taxon>metagenomes</taxon>
        <taxon>ecological metagenomes</taxon>
    </lineage>
</organism>
<evidence type="ECO:0000259" key="4">
    <source>
        <dbReference type="Pfam" id="PF00155"/>
    </source>
</evidence>
<dbReference type="Pfam" id="PF00155">
    <property type="entry name" value="Aminotran_1_2"/>
    <property type="match status" value="1"/>
</dbReference>
<dbReference type="CDD" id="cd00609">
    <property type="entry name" value="AAT_like"/>
    <property type="match status" value="1"/>
</dbReference>
<reference evidence="5" key="1">
    <citation type="submission" date="2018-06" db="EMBL/GenBank/DDBJ databases">
        <authorList>
            <person name="Zhirakovskaya E."/>
        </authorList>
    </citation>
    <scope>NUCLEOTIDE SEQUENCE</scope>
</reference>
<evidence type="ECO:0000313" key="5">
    <source>
        <dbReference type="EMBL" id="VAW51112.1"/>
    </source>
</evidence>
<dbReference type="EC" id="2.6.1.17" evidence="5"/>
<protein>
    <submittedName>
        <fullName evidence="5">N-succinyl-L,L-diaminopimelate aminotransferase, type 2</fullName>
        <ecNumber evidence="5">2.6.1.17</ecNumber>
    </submittedName>
</protein>
<name>A0A3B0WII0_9ZZZZ</name>
<accession>A0A3B0WII0</accession>
<dbReference type="InterPro" id="IPR015421">
    <property type="entry name" value="PyrdxlP-dep_Trfase_major"/>
</dbReference>
<proteinExistence type="predicted"/>
<evidence type="ECO:0000256" key="1">
    <source>
        <dbReference type="ARBA" id="ARBA00001933"/>
    </source>
</evidence>
<dbReference type="SUPFAM" id="SSF53383">
    <property type="entry name" value="PLP-dependent transferases"/>
    <property type="match status" value="1"/>
</dbReference>